<dbReference type="PANTHER" id="PTHR33336:SF3">
    <property type="entry name" value="ABM DOMAIN-CONTAINING PROTEIN"/>
    <property type="match status" value="1"/>
</dbReference>
<dbReference type="InterPro" id="IPR007138">
    <property type="entry name" value="ABM_dom"/>
</dbReference>
<dbReference type="EMBL" id="CP162515">
    <property type="protein sequence ID" value="XDH89338.1"/>
    <property type="molecule type" value="Genomic_DNA"/>
</dbReference>
<gene>
    <name evidence="2" type="ORF">ABZP26_18875</name>
</gene>
<keyword evidence="2" id="KW-0560">Oxidoreductase</keyword>
<proteinExistence type="predicted"/>
<dbReference type="SUPFAM" id="SSF54909">
    <property type="entry name" value="Dimeric alpha+beta barrel"/>
    <property type="match status" value="1"/>
</dbReference>
<sequence length="96" mass="10830">MINIVAKITPQASLFDDCKGRLQQILKPTQAEVGCIRFELYSNSEQTCLFLVEQFTSQAALDAHYSQPYVKEVFAFYETALAKPVEVNKLVAIEQV</sequence>
<dbReference type="InterPro" id="IPR011008">
    <property type="entry name" value="Dimeric_a/b-barrel"/>
</dbReference>
<keyword evidence="2" id="KW-0503">Monooxygenase</keyword>
<dbReference type="Pfam" id="PF03992">
    <property type="entry name" value="ABM"/>
    <property type="match status" value="1"/>
</dbReference>
<dbReference type="GO" id="GO:0004497">
    <property type="term" value="F:monooxygenase activity"/>
    <property type="evidence" value="ECO:0007669"/>
    <property type="project" value="UniProtKB-KW"/>
</dbReference>
<dbReference type="InterPro" id="IPR050744">
    <property type="entry name" value="AI-2_Isomerase_LsrG"/>
</dbReference>
<evidence type="ECO:0000313" key="2">
    <source>
        <dbReference type="EMBL" id="XDH89338.1"/>
    </source>
</evidence>
<feature type="domain" description="ABM" evidence="1">
    <location>
        <begin position="1"/>
        <end position="90"/>
    </location>
</feature>
<dbReference type="RefSeq" id="WP_138686964.1">
    <property type="nucleotide sequence ID" value="NZ_CP162515.1"/>
</dbReference>
<dbReference type="PANTHER" id="PTHR33336">
    <property type="entry name" value="QUINOL MONOOXYGENASE YGIN-RELATED"/>
    <property type="match status" value="1"/>
</dbReference>
<organism evidence="2">
    <name type="scientific">Pseudoalteromonas sp. SD03</name>
    <dbReference type="NCBI Taxonomy" id="3231719"/>
    <lineage>
        <taxon>Bacteria</taxon>
        <taxon>Pseudomonadati</taxon>
        <taxon>Pseudomonadota</taxon>
        <taxon>Gammaproteobacteria</taxon>
        <taxon>Alteromonadales</taxon>
        <taxon>Pseudoalteromonadaceae</taxon>
        <taxon>Pseudoalteromonas</taxon>
    </lineage>
</organism>
<protein>
    <submittedName>
        <fullName evidence="2">Quinol monooxygenase</fullName>
        <ecNumber evidence="2">1.-.-.-</ecNumber>
    </submittedName>
</protein>
<name>A0AB39AV69_9GAMM</name>
<dbReference type="Gene3D" id="3.30.70.100">
    <property type="match status" value="1"/>
</dbReference>
<dbReference type="AlphaFoldDB" id="A0AB39AV69"/>
<accession>A0AB39AV69</accession>
<reference evidence="2" key="1">
    <citation type="submission" date="2024-07" db="EMBL/GenBank/DDBJ databases">
        <authorList>
            <person name="Jiang Y."/>
            <person name="Qin Q."/>
        </authorList>
    </citation>
    <scope>NUCLEOTIDE SEQUENCE</scope>
    <source>
        <strain evidence="2">SD03</strain>
    </source>
</reference>
<evidence type="ECO:0000259" key="1">
    <source>
        <dbReference type="PROSITE" id="PS51725"/>
    </source>
</evidence>
<dbReference type="PROSITE" id="PS51725">
    <property type="entry name" value="ABM"/>
    <property type="match status" value="1"/>
</dbReference>
<dbReference type="EC" id="1.-.-.-" evidence="2"/>